<dbReference type="EC" id="2.7.11.1" evidence="1"/>
<keyword evidence="11" id="KW-1185">Reference proteome</keyword>
<evidence type="ECO:0000256" key="6">
    <source>
        <dbReference type="ARBA" id="ARBA00022840"/>
    </source>
</evidence>
<evidence type="ECO:0000256" key="4">
    <source>
        <dbReference type="ARBA" id="ARBA00022741"/>
    </source>
</evidence>
<dbReference type="CDD" id="cd14014">
    <property type="entry name" value="STKc_PknB_like"/>
    <property type="match status" value="1"/>
</dbReference>
<keyword evidence="8" id="KW-0472">Membrane</keyword>
<feature type="domain" description="Protein kinase" evidence="9">
    <location>
        <begin position="46"/>
        <end position="309"/>
    </location>
</feature>
<dbReference type="EMBL" id="CP036261">
    <property type="protein sequence ID" value="QDS91177.1"/>
    <property type="molecule type" value="Genomic_DNA"/>
</dbReference>
<evidence type="ECO:0000256" key="5">
    <source>
        <dbReference type="ARBA" id="ARBA00022777"/>
    </source>
</evidence>
<dbReference type="InterPro" id="IPR011009">
    <property type="entry name" value="Kinase-like_dom_sf"/>
</dbReference>
<evidence type="ECO:0000313" key="10">
    <source>
        <dbReference type="EMBL" id="QDS91177.1"/>
    </source>
</evidence>
<dbReference type="InterPro" id="IPR000719">
    <property type="entry name" value="Prot_kinase_dom"/>
</dbReference>
<dbReference type="OrthoDB" id="6111975at2"/>
<feature type="region of interest" description="Disordered" evidence="7">
    <location>
        <begin position="1"/>
        <end position="39"/>
    </location>
</feature>
<keyword evidence="4" id="KW-0547">Nucleotide-binding</keyword>
<keyword evidence="8" id="KW-0812">Transmembrane</keyword>
<feature type="transmembrane region" description="Helical" evidence="8">
    <location>
        <begin position="333"/>
        <end position="358"/>
    </location>
</feature>
<dbReference type="FunFam" id="1.10.510.10:FF:000021">
    <property type="entry name" value="Serine/threonine protein kinase"/>
    <property type="match status" value="1"/>
</dbReference>
<evidence type="ECO:0000256" key="3">
    <source>
        <dbReference type="ARBA" id="ARBA00022679"/>
    </source>
</evidence>
<keyword evidence="6" id="KW-0067">ATP-binding</keyword>
<dbReference type="GO" id="GO:0004674">
    <property type="term" value="F:protein serine/threonine kinase activity"/>
    <property type="evidence" value="ECO:0007669"/>
    <property type="project" value="UniProtKB-KW"/>
</dbReference>
<evidence type="ECO:0000313" key="11">
    <source>
        <dbReference type="Proteomes" id="UP000319557"/>
    </source>
</evidence>
<protein>
    <recommendedName>
        <fullName evidence="1">non-specific serine/threonine protein kinase</fullName>
        <ecNumber evidence="1">2.7.11.1</ecNumber>
    </recommendedName>
</protein>
<evidence type="ECO:0000256" key="8">
    <source>
        <dbReference type="SAM" id="Phobius"/>
    </source>
</evidence>
<sequence>MNRTNPRSGSFADDELDAETIAGPKSSAMPTRMPTPPQPGTIIDDYEIIDEIARGGMGVVYRARQRSLQRIVALKMVLPGEGTRIEDRMRFANEARAAAELDHPGIVPVFDVGAYRGQPYFTMAFIDGDSLSTMLLNGPLSPQQSAAIARDVARAISAAHARQIIHRDLKPANILMEPGGQPRITDFGVCKSIAPDTAELTSNGGMIGTPHYMPPEQAHATGEPIGPTADVYSIGAVLYTMLTGRPPFQAASAIEVVGQVIGQAPVRPSQLNARLRGDLETITLKCLEKLPRNRYQSAAALADDLQRYLDGDPIQARPPGLLRMASHLIRRQLLLASVSGSVALLITTLCVCLAVAFYDARKQMLDLTLQNEQLQSQLASERNAAVAYVRRTDASADAVLRYRIERWQQIAGALAEEQPEEALRVAVHAARVALEARLPIPESLLAMLRDAVADSSSEDPGNLSGLQIVELAEAETSDGFTDAERVRFDISKPQPQ</sequence>
<evidence type="ECO:0000259" key="9">
    <source>
        <dbReference type="PROSITE" id="PS50011"/>
    </source>
</evidence>
<dbReference type="PROSITE" id="PS00108">
    <property type="entry name" value="PROTEIN_KINASE_ST"/>
    <property type="match status" value="1"/>
</dbReference>
<dbReference type="Gene3D" id="3.30.200.20">
    <property type="entry name" value="Phosphorylase Kinase, domain 1"/>
    <property type="match status" value="1"/>
</dbReference>
<accession>A0A517M8Q2</accession>
<evidence type="ECO:0000256" key="7">
    <source>
        <dbReference type="SAM" id="MobiDB-lite"/>
    </source>
</evidence>
<dbReference type="KEGG" id="ruv:EC9_53970"/>
<keyword evidence="2" id="KW-0723">Serine/threonine-protein kinase</keyword>
<dbReference type="SMART" id="SM00220">
    <property type="entry name" value="S_TKc"/>
    <property type="match status" value="1"/>
</dbReference>
<dbReference type="PANTHER" id="PTHR43289">
    <property type="entry name" value="MITOGEN-ACTIVATED PROTEIN KINASE KINASE KINASE 20-RELATED"/>
    <property type="match status" value="1"/>
</dbReference>
<gene>
    <name evidence="10" type="primary">pknB_28</name>
    <name evidence="10" type="ORF">EC9_53970</name>
</gene>
<keyword evidence="5 10" id="KW-0418">Kinase</keyword>
<dbReference type="RefSeq" id="WP_145348858.1">
    <property type="nucleotide sequence ID" value="NZ_CP036261.1"/>
</dbReference>
<keyword evidence="8" id="KW-1133">Transmembrane helix</keyword>
<dbReference type="InterPro" id="IPR008271">
    <property type="entry name" value="Ser/Thr_kinase_AS"/>
</dbReference>
<dbReference type="Proteomes" id="UP000319557">
    <property type="component" value="Chromosome"/>
</dbReference>
<dbReference type="Gene3D" id="1.10.510.10">
    <property type="entry name" value="Transferase(Phosphotransferase) domain 1"/>
    <property type="match status" value="1"/>
</dbReference>
<dbReference type="PROSITE" id="PS50011">
    <property type="entry name" value="PROTEIN_KINASE_DOM"/>
    <property type="match status" value="1"/>
</dbReference>
<dbReference type="AlphaFoldDB" id="A0A517M8Q2"/>
<proteinExistence type="predicted"/>
<dbReference type="SUPFAM" id="SSF56112">
    <property type="entry name" value="Protein kinase-like (PK-like)"/>
    <property type="match status" value="1"/>
</dbReference>
<evidence type="ECO:0000256" key="1">
    <source>
        <dbReference type="ARBA" id="ARBA00012513"/>
    </source>
</evidence>
<organism evidence="10 11">
    <name type="scientific">Rosistilla ulvae</name>
    <dbReference type="NCBI Taxonomy" id="1930277"/>
    <lineage>
        <taxon>Bacteria</taxon>
        <taxon>Pseudomonadati</taxon>
        <taxon>Planctomycetota</taxon>
        <taxon>Planctomycetia</taxon>
        <taxon>Pirellulales</taxon>
        <taxon>Pirellulaceae</taxon>
        <taxon>Rosistilla</taxon>
    </lineage>
</organism>
<evidence type="ECO:0000256" key="2">
    <source>
        <dbReference type="ARBA" id="ARBA00022527"/>
    </source>
</evidence>
<dbReference type="Pfam" id="PF00069">
    <property type="entry name" value="Pkinase"/>
    <property type="match status" value="1"/>
</dbReference>
<dbReference type="GO" id="GO:0005524">
    <property type="term" value="F:ATP binding"/>
    <property type="evidence" value="ECO:0007669"/>
    <property type="project" value="UniProtKB-KW"/>
</dbReference>
<dbReference type="PANTHER" id="PTHR43289:SF6">
    <property type="entry name" value="SERINE_THREONINE-PROTEIN KINASE NEKL-3"/>
    <property type="match status" value="1"/>
</dbReference>
<reference evidence="10 11" key="1">
    <citation type="submission" date="2019-02" db="EMBL/GenBank/DDBJ databases">
        <title>Deep-cultivation of Planctomycetes and their phenomic and genomic characterization uncovers novel biology.</title>
        <authorList>
            <person name="Wiegand S."/>
            <person name="Jogler M."/>
            <person name="Boedeker C."/>
            <person name="Pinto D."/>
            <person name="Vollmers J."/>
            <person name="Rivas-Marin E."/>
            <person name="Kohn T."/>
            <person name="Peeters S.H."/>
            <person name="Heuer A."/>
            <person name="Rast P."/>
            <person name="Oberbeckmann S."/>
            <person name="Bunk B."/>
            <person name="Jeske O."/>
            <person name="Meyerdierks A."/>
            <person name="Storesund J.E."/>
            <person name="Kallscheuer N."/>
            <person name="Luecker S."/>
            <person name="Lage O.M."/>
            <person name="Pohl T."/>
            <person name="Merkel B.J."/>
            <person name="Hornburger P."/>
            <person name="Mueller R.-W."/>
            <person name="Bruemmer F."/>
            <person name="Labrenz M."/>
            <person name="Spormann A.M."/>
            <person name="Op den Camp H."/>
            <person name="Overmann J."/>
            <person name="Amann R."/>
            <person name="Jetten M.S.M."/>
            <person name="Mascher T."/>
            <person name="Medema M.H."/>
            <person name="Devos D.P."/>
            <person name="Kaster A.-K."/>
            <person name="Ovreas L."/>
            <person name="Rohde M."/>
            <person name="Galperin M.Y."/>
            <person name="Jogler C."/>
        </authorList>
    </citation>
    <scope>NUCLEOTIDE SEQUENCE [LARGE SCALE GENOMIC DNA]</scope>
    <source>
        <strain evidence="10 11">EC9</strain>
    </source>
</reference>
<keyword evidence="3 10" id="KW-0808">Transferase</keyword>
<name>A0A517M8Q2_9BACT</name>